<accession>A0A345UGZ1</accession>
<evidence type="ECO:0000259" key="3">
    <source>
        <dbReference type="PROSITE" id="PS50045"/>
    </source>
</evidence>
<dbReference type="KEGG" id="cprv:CYPRO_0456"/>
<dbReference type="PROSITE" id="PS50045">
    <property type="entry name" value="SIGMA54_INTERACT_4"/>
    <property type="match status" value="1"/>
</dbReference>
<dbReference type="SUPFAM" id="SSF52540">
    <property type="entry name" value="P-loop containing nucleoside triphosphate hydrolases"/>
    <property type="match status" value="1"/>
</dbReference>
<sequence>MSHQEKIALNSLFWREMLDKLPATVLIFKIDEQEQARLLLTNSHIRKDLGFSPEEYVLASESEESPITAELDLLIDEVARLSHASAPPDSLPSAVLSNRQGEQMRFGFSFSVFQSKANRSNLISVALVPALIRNAVFSTEGPADGHRQNGVQENNTEVAAAKGDVIPPPPFVAVSEVMKGVLEKADHAAGIEAHILLHGEIATGKRAIASRIEKTCVFAKPGTQVMHIDFRAEAAEASFQKIVERDQTSGAYLLAQLPKNLILQIRALDNIKIPQLETIAEIIDERQARDYRTRLIMTSRISLDQLSESGRIPASLLYKYTFFPIPVPPLRHRREDLPEIIEIWLSRLVAAADLRPAPAYTPQQMQQLLQHEWPENFQSLKEVIRASVLSANGEKLPLRLGIKTFGEGKQAGLFGGALAPELQQVLSYDEMSRVYFRHVLDLTKGKIYGDDGAAALLGMPPTTLQSKLKKLKVKPPK</sequence>
<name>A0A345UGZ1_9BACT</name>
<dbReference type="OrthoDB" id="9810703at2"/>
<keyword evidence="5" id="KW-1185">Reference proteome</keyword>
<evidence type="ECO:0000313" key="4">
    <source>
        <dbReference type="EMBL" id="AXI99742.1"/>
    </source>
</evidence>
<keyword evidence="2" id="KW-0067">ATP-binding</keyword>
<dbReference type="InterPro" id="IPR002078">
    <property type="entry name" value="Sigma_54_int"/>
</dbReference>
<dbReference type="Gene3D" id="3.40.50.300">
    <property type="entry name" value="P-loop containing nucleotide triphosphate hydrolases"/>
    <property type="match status" value="1"/>
</dbReference>
<reference evidence="4 5" key="1">
    <citation type="submission" date="2018-03" db="EMBL/GenBank/DDBJ databases">
        <title>Phenotypic and genomic properties of Cyclonatronum proteinivorum gen. nov., sp. nov., a haloalkaliphilic bacteroidete from soda lakes possessing Na+-translocating rhodopsin.</title>
        <authorList>
            <person name="Toshchakov S.V."/>
            <person name="Korzhenkov A."/>
            <person name="Samarov N.I."/>
            <person name="Kublanov I.V."/>
            <person name="Muntyan M.S."/>
            <person name="Sorokin D.Y."/>
        </authorList>
    </citation>
    <scope>NUCLEOTIDE SEQUENCE [LARGE SCALE GENOMIC DNA]</scope>
    <source>
        <strain evidence="4 5">Omega</strain>
    </source>
</reference>
<dbReference type="InterPro" id="IPR058031">
    <property type="entry name" value="AAA_lid_NorR"/>
</dbReference>
<dbReference type="AlphaFoldDB" id="A0A345UGZ1"/>
<gene>
    <name evidence="4" type="ORF">CYPRO_0456</name>
</gene>
<dbReference type="PANTHER" id="PTHR32071">
    <property type="entry name" value="TRANSCRIPTIONAL REGULATORY PROTEIN"/>
    <property type="match status" value="1"/>
</dbReference>
<dbReference type="GO" id="GO:0003677">
    <property type="term" value="F:DNA binding"/>
    <property type="evidence" value="ECO:0007669"/>
    <property type="project" value="UniProtKB-KW"/>
</dbReference>
<organism evidence="4 5">
    <name type="scientific">Cyclonatronum proteinivorum</name>
    <dbReference type="NCBI Taxonomy" id="1457365"/>
    <lineage>
        <taxon>Bacteria</taxon>
        <taxon>Pseudomonadati</taxon>
        <taxon>Balneolota</taxon>
        <taxon>Balneolia</taxon>
        <taxon>Balneolales</taxon>
        <taxon>Cyclonatronaceae</taxon>
        <taxon>Cyclonatronum</taxon>
    </lineage>
</organism>
<keyword evidence="4" id="KW-0238">DNA-binding</keyword>
<evidence type="ECO:0000256" key="2">
    <source>
        <dbReference type="ARBA" id="ARBA00022840"/>
    </source>
</evidence>
<protein>
    <submittedName>
        <fullName evidence="4">DNA-binding transcriptional response regulator, NtrC family</fullName>
    </submittedName>
</protein>
<dbReference type="InterPro" id="IPR027417">
    <property type="entry name" value="P-loop_NTPase"/>
</dbReference>
<dbReference type="GO" id="GO:0005524">
    <property type="term" value="F:ATP binding"/>
    <property type="evidence" value="ECO:0007669"/>
    <property type="project" value="UniProtKB-KW"/>
</dbReference>
<dbReference type="Gene3D" id="1.10.8.60">
    <property type="match status" value="1"/>
</dbReference>
<evidence type="ECO:0000313" key="5">
    <source>
        <dbReference type="Proteomes" id="UP000254808"/>
    </source>
</evidence>
<keyword evidence="1" id="KW-0547">Nucleotide-binding</keyword>
<dbReference type="GO" id="GO:0006355">
    <property type="term" value="P:regulation of DNA-templated transcription"/>
    <property type="evidence" value="ECO:0007669"/>
    <property type="project" value="InterPro"/>
</dbReference>
<feature type="domain" description="Sigma-54 factor interaction" evidence="3">
    <location>
        <begin position="171"/>
        <end position="389"/>
    </location>
</feature>
<dbReference type="Proteomes" id="UP000254808">
    <property type="component" value="Chromosome"/>
</dbReference>
<dbReference type="Pfam" id="PF25601">
    <property type="entry name" value="AAA_lid_14"/>
    <property type="match status" value="1"/>
</dbReference>
<proteinExistence type="predicted"/>
<dbReference type="EMBL" id="CP027806">
    <property type="protein sequence ID" value="AXI99742.1"/>
    <property type="molecule type" value="Genomic_DNA"/>
</dbReference>
<evidence type="ECO:0000256" key="1">
    <source>
        <dbReference type="ARBA" id="ARBA00022741"/>
    </source>
</evidence>